<dbReference type="SMR" id="A0A0J0XL71"/>
<feature type="chain" id="PRO_5005245382" description="RlpA-like protein double-psi beta-barrel domain-containing protein" evidence="2">
    <location>
        <begin position="18"/>
        <end position="346"/>
    </location>
</feature>
<gene>
    <name evidence="3" type="ORF">CC85DRAFT_261304</name>
</gene>
<dbReference type="Proteomes" id="UP000053611">
    <property type="component" value="Unassembled WGS sequence"/>
</dbReference>
<name>A0A0J0XL71_9TREE</name>
<evidence type="ECO:0000256" key="2">
    <source>
        <dbReference type="SAM" id="SignalP"/>
    </source>
</evidence>
<dbReference type="InterPro" id="IPR036908">
    <property type="entry name" value="RlpA-like_sf"/>
</dbReference>
<dbReference type="Gene3D" id="2.40.40.10">
    <property type="entry name" value="RlpA-like domain"/>
    <property type="match status" value="1"/>
</dbReference>
<keyword evidence="4" id="KW-1185">Reference proteome</keyword>
<dbReference type="CDD" id="cd22191">
    <property type="entry name" value="DPBB_RlpA_EXP_N-like"/>
    <property type="match status" value="1"/>
</dbReference>
<feature type="region of interest" description="Disordered" evidence="1">
    <location>
        <begin position="109"/>
        <end position="239"/>
    </location>
</feature>
<evidence type="ECO:0008006" key="5">
    <source>
        <dbReference type="Google" id="ProtNLM"/>
    </source>
</evidence>
<evidence type="ECO:0000256" key="1">
    <source>
        <dbReference type="SAM" id="MobiDB-lite"/>
    </source>
</evidence>
<dbReference type="GeneID" id="28981468"/>
<dbReference type="RefSeq" id="XP_018278316.1">
    <property type="nucleotide sequence ID" value="XM_018420865.1"/>
</dbReference>
<feature type="compositionally biased region" description="Low complexity" evidence="1">
    <location>
        <begin position="128"/>
        <end position="158"/>
    </location>
</feature>
<organism evidence="3 4">
    <name type="scientific">Cutaneotrichosporon oleaginosum</name>
    <dbReference type="NCBI Taxonomy" id="879819"/>
    <lineage>
        <taxon>Eukaryota</taxon>
        <taxon>Fungi</taxon>
        <taxon>Dikarya</taxon>
        <taxon>Basidiomycota</taxon>
        <taxon>Agaricomycotina</taxon>
        <taxon>Tremellomycetes</taxon>
        <taxon>Trichosporonales</taxon>
        <taxon>Trichosporonaceae</taxon>
        <taxon>Cutaneotrichosporon</taxon>
    </lineage>
</organism>
<dbReference type="AlphaFoldDB" id="A0A0J0XL71"/>
<evidence type="ECO:0000313" key="4">
    <source>
        <dbReference type="Proteomes" id="UP000053611"/>
    </source>
</evidence>
<keyword evidence="2" id="KW-0732">Signal</keyword>
<dbReference type="STRING" id="879819.A0A0J0XL71"/>
<dbReference type="SUPFAM" id="SSF50685">
    <property type="entry name" value="Barwin-like endoglucanases"/>
    <property type="match status" value="1"/>
</dbReference>
<protein>
    <recommendedName>
        <fullName evidence="5">RlpA-like protein double-psi beta-barrel domain-containing protein</fullName>
    </recommendedName>
</protein>
<dbReference type="OrthoDB" id="406505at2759"/>
<sequence length="346" mass="35765">MFALLLAAVTAITVVSGAPIQSSDCKRYNVDKLEDYATYHFRYVALDCRTQHNTTFFDDCCRPLRQGQNLTEIRPAQCIPNDTQIASASSHIASATAALPTPSASGTGYDSYAGQANSTEGQKHDDGAAAAYSSDGASWSAPSQQATPTPDASSAPSSSPSPSPSPSPAVNAEQAAAQYQQPPQGISSSEDATTSSSSSQQPPSPTSSSEQPKETSTGDNNQGNSGSSDNQSGVNQGGEATFYAQTDGGLTGACGDVHSDSDLVVALSTKGQWYPNTGEKSPYCGRQVQIWPAGSFAGQGNVVTATVADACPTCSNGNSIDLSYGTWDAMGISRDVGVVPIDWKFI</sequence>
<reference evidence="3 4" key="1">
    <citation type="submission" date="2015-03" db="EMBL/GenBank/DDBJ databases">
        <title>Genomics and transcriptomics of the oil-accumulating basidiomycete yeast T. oleaginosus allow insights into substrate utilization and the diverse evolutionary trajectories of mating systems in fungi.</title>
        <authorList>
            <consortium name="DOE Joint Genome Institute"/>
            <person name="Kourist R."/>
            <person name="Kracht O."/>
            <person name="Bracharz F."/>
            <person name="Lipzen A."/>
            <person name="Nolan M."/>
            <person name="Ohm R."/>
            <person name="Grigoriev I."/>
            <person name="Sun S."/>
            <person name="Heitman J."/>
            <person name="Bruck T."/>
            <person name="Nowrousian M."/>
        </authorList>
    </citation>
    <scope>NUCLEOTIDE SEQUENCE [LARGE SCALE GENOMIC DNA]</scope>
    <source>
        <strain evidence="3 4">IBC0246</strain>
    </source>
</reference>
<evidence type="ECO:0000313" key="3">
    <source>
        <dbReference type="EMBL" id="KLT41825.1"/>
    </source>
</evidence>
<dbReference type="EMBL" id="KQ087212">
    <property type="protein sequence ID" value="KLT41825.1"/>
    <property type="molecule type" value="Genomic_DNA"/>
</dbReference>
<accession>A0A0J0XL71</accession>
<feature type="signal peptide" evidence="2">
    <location>
        <begin position="1"/>
        <end position="17"/>
    </location>
</feature>
<feature type="compositionally biased region" description="Low complexity" evidence="1">
    <location>
        <begin position="168"/>
        <end position="238"/>
    </location>
</feature>
<proteinExistence type="predicted"/>